<dbReference type="InterPro" id="IPR011105">
    <property type="entry name" value="Cell_wall_hydrolase_SleB"/>
</dbReference>
<evidence type="ECO:0000256" key="1">
    <source>
        <dbReference type="SAM" id="SignalP"/>
    </source>
</evidence>
<gene>
    <name evidence="3" type="ORF">RGD00_21260</name>
</gene>
<dbReference type="Gene3D" id="1.10.10.2520">
    <property type="entry name" value="Cell wall hydrolase SleB, domain 1"/>
    <property type="match status" value="1"/>
</dbReference>
<evidence type="ECO:0000259" key="2">
    <source>
        <dbReference type="Pfam" id="PF07486"/>
    </source>
</evidence>
<dbReference type="Proteomes" id="UP001247754">
    <property type="component" value="Unassembled WGS sequence"/>
</dbReference>
<accession>A0ABU1FE22</accession>
<evidence type="ECO:0000313" key="4">
    <source>
        <dbReference type="Proteomes" id="UP001247754"/>
    </source>
</evidence>
<dbReference type="RefSeq" id="WP_310459253.1">
    <property type="nucleotide sequence ID" value="NZ_JAVKPH010000048.1"/>
</dbReference>
<keyword evidence="1" id="KW-0732">Signal</keyword>
<proteinExistence type="predicted"/>
<name>A0ABU1FE22_9RHOB</name>
<dbReference type="Pfam" id="PF07486">
    <property type="entry name" value="Hydrolase_2"/>
    <property type="match status" value="1"/>
</dbReference>
<comment type="caution">
    <text evidence="3">The sequence shown here is derived from an EMBL/GenBank/DDBJ whole genome shotgun (WGS) entry which is preliminary data.</text>
</comment>
<protein>
    <submittedName>
        <fullName evidence="3">Cell wall hydrolase</fullName>
    </submittedName>
</protein>
<dbReference type="GO" id="GO:0016787">
    <property type="term" value="F:hydrolase activity"/>
    <property type="evidence" value="ECO:0007669"/>
    <property type="project" value="UniProtKB-KW"/>
</dbReference>
<dbReference type="InterPro" id="IPR042047">
    <property type="entry name" value="SleB_dom1"/>
</dbReference>
<keyword evidence="3" id="KW-0378">Hydrolase</keyword>
<keyword evidence="4" id="KW-1185">Reference proteome</keyword>
<sequence>MRMPRLLVQGILMLCILSGAALAEVTVSQSNDPQALAGGRLAELLNAERAALRGVAPERILLASAAPPAAGAALAEAMTARPRLHAAALRYDPAWLDGLPKASGGPEWHCLAQALYFEARGESLRGQFAVAEVVLNRVDAPSYPDSICGVVNQGSSRSCQFSFACDGRPEVIAERHAWERAGKIARLMLDGGARALTGGATHFHTRAVNPGWSRSFARTAEIGTHLFYRKPSE</sequence>
<dbReference type="EMBL" id="JAVKPH010000048">
    <property type="protein sequence ID" value="MDR5655143.1"/>
    <property type="molecule type" value="Genomic_DNA"/>
</dbReference>
<feature type="signal peptide" evidence="1">
    <location>
        <begin position="1"/>
        <end position="23"/>
    </location>
</feature>
<reference evidence="3 4" key="1">
    <citation type="submission" date="2023-09" db="EMBL/GenBank/DDBJ databases">
        <title>Xinfangfangia sedmenti sp. nov., isolated the sedment.</title>
        <authorList>
            <person name="Xu L."/>
        </authorList>
    </citation>
    <scope>NUCLEOTIDE SEQUENCE [LARGE SCALE GENOMIC DNA]</scope>
    <source>
        <strain evidence="3 4">LG-4</strain>
    </source>
</reference>
<feature type="chain" id="PRO_5046353054" evidence="1">
    <location>
        <begin position="24"/>
        <end position="233"/>
    </location>
</feature>
<organism evidence="3 4">
    <name type="scientific">Ruixingdingia sedimenti</name>
    <dbReference type="NCBI Taxonomy" id="3073604"/>
    <lineage>
        <taxon>Bacteria</taxon>
        <taxon>Pseudomonadati</taxon>
        <taxon>Pseudomonadota</taxon>
        <taxon>Alphaproteobacteria</taxon>
        <taxon>Rhodobacterales</taxon>
        <taxon>Paracoccaceae</taxon>
        <taxon>Ruixingdingia</taxon>
    </lineage>
</organism>
<feature type="domain" description="Cell wall hydrolase SleB" evidence="2">
    <location>
        <begin position="121"/>
        <end position="228"/>
    </location>
</feature>
<evidence type="ECO:0000313" key="3">
    <source>
        <dbReference type="EMBL" id="MDR5655143.1"/>
    </source>
</evidence>